<gene>
    <name evidence="8" type="ORF">SYYSPA8_34650</name>
</gene>
<dbReference type="Proteomes" id="UP001291653">
    <property type="component" value="Unassembled WGS sequence"/>
</dbReference>
<feature type="domain" description="Methylamine utilisation protein MauE" evidence="7">
    <location>
        <begin position="1"/>
        <end position="171"/>
    </location>
</feature>
<feature type="region of interest" description="Disordered" evidence="5">
    <location>
        <begin position="215"/>
        <end position="242"/>
    </location>
</feature>
<evidence type="ECO:0000259" key="7">
    <source>
        <dbReference type="Pfam" id="PF07291"/>
    </source>
</evidence>
<proteinExistence type="predicted"/>
<evidence type="ECO:0000313" key="8">
    <source>
        <dbReference type="EMBL" id="GLF99549.1"/>
    </source>
</evidence>
<feature type="transmembrane region" description="Helical" evidence="6">
    <location>
        <begin position="107"/>
        <end position="130"/>
    </location>
</feature>
<feature type="transmembrane region" description="Helical" evidence="6">
    <location>
        <begin position="151"/>
        <end position="175"/>
    </location>
</feature>
<evidence type="ECO:0000256" key="1">
    <source>
        <dbReference type="ARBA" id="ARBA00004141"/>
    </source>
</evidence>
<name>A0ABQ5PAD5_9ACTN</name>
<organism evidence="8 9">
    <name type="scientific">Streptomyces yaizuensis</name>
    <dbReference type="NCBI Taxonomy" id="2989713"/>
    <lineage>
        <taxon>Bacteria</taxon>
        <taxon>Bacillati</taxon>
        <taxon>Actinomycetota</taxon>
        <taxon>Actinomycetes</taxon>
        <taxon>Kitasatosporales</taxon>
        <taxon>Streptomycetaceae</taxon>
        <taxon>Streptomyces</taxon>
    </lineage>
</organism>
<keyword evidence="3 6" id="KW-1133">Transmembrane helix</keyword>
<feature type="transmembrane region" description="Helical" evidence="6">
    <location>
        <begin position="187"/>
        <end position="212"/>
    </location>
</feature>
<dbReference type="RefSeq" id="WP_323451487.1">
    <property type="nucleotide sequence ID" value="NZ_BSBI01000021.1"/>
</dbReference>
<accession>A0ABQ5PAD5</accession>
<evidence type="ECO:0000256" key="3">
    <source>
        <dbReference type="ARBA" id="ARBA00022989"/>
    </source>
</evidence>
<keyword evidence="9" id="KW-1185">Reference proteome</keyword>
<evidence type="ECO:0000256" key="5">
    <source>
        <dbReference type="SAM" id="MobiDB-lite"/>
    </source>
</evidence>
<evidence type="ECO:0000256" key="4">
    <source>
        <dbReference type="ARBA" id="ARBA00023136"/>
    </source>
</evidence>
<protein>
    <submittedName>
        <fullName evidence="8">Methylamine utilization protein MauE</fullName>
    </submittedName>
</protein>
<dbReference type="InterPro" id="IPR009908">
    <property type="entry name" value="Methylamine_util_MauE"/>
</dbReference>
<dbReference type="EMBL" id="BSBI01000021">
    <property type="protein sequence ID" value="GLF99549.1"/>
    <property type="molecule type" value="Genomic_DNA"/>
</dbReference>
<keyword evidence="2 6" id="KW-0812">Transmembrane</keyword>
<comment type="caution">
    <text evidence="8">The sequence shown here is derived from an EMBL/GenBank/DDBJ whole genome shotgun (WGS) entry which is preliminary data.</text>
</comment>
<keyword evidence="4 6" id="KW-0472">Membrane</keyword>
<evidence type="ECO:0000256" key="2">
    <source>
        <dbReference type="ARBA" id="ARBA00022692"/>
    </source>
</evidence>
<dbReference type="Pfam" id="PF07291">
    <property type="entry name" value="MauE"/>
    <property type="match status" value="1"/>
</dbReference>
<feature type="compositionally biased region" description="Pro residues" evidence="5">
    <location>
        <begin position="216"/>
        <end position="228"/>
    </location>
</feature>
<evidence type="ECO:0000256" key="6">
    <source>
        <dbReference type="SAM" id="Phobius"/>
    </source>
</evidence>
<sequence length="242" mass="24348">MELALWAVRGCLLLVFTRSVLGKVRSRAAFAEFTESVSALLPARLLPARPLSVPLPARLLSVPLPARPLAVAVVTAEAALVPALALPGVLAPPAALDAVPGTAAGTAAVLLVCGLALAAVLLAAFTALAVSAARGGNRVPCRCFGRTTTPLGAVHAVRNAVLLAVAVTGLVATALPGWSPGAGDPVAALTAVLAGAALGLLTTALDDLAALFRPLPRGPLPRSPTPRRSPPRRPLPRKEPAP</sequence>
<comment type="subcellular location">
    <subcellularLocation>
        <location evidence="1">Membrane</location>
        <topology evidence="1">Multi-pass membrane protein</topology>
    </subcellularLocation>
</comment>
<reference evidence="8 9" key="1">
    <citation type="submission" date="2022-10" db="EMBL/GenBank/DDBJ databases">
        <title>Draft genome sequence of Streptomyces sp. YSPA8.</title>
        <authorList>
            <person name="Moriuchi R."/>
            <person name="Dohra H."/>
            <person name="Yamamura H."/>
            <person name="Kodani S."/>
        </authorList>
    </citation>
    <scope>NUCLEOTIDE SEQUENCE [LARGE SCALE GENOMIC DNA]</scope>
    <source>
        <strain evidence="8 9">YSPA8</strain>
    </source>
</reference>
<evidence type="ECO:0000313" key="9">
    <source>
        <dbReference type="Proteomes" id="UP001291653"/>
    </source>
</evidence>